<dbReference type="InterPro" id="IPR011042">
    <property type="entry name" value="6-blade_b-propeller_TolB-like"/>
</dbReference>
<protein>
    <submittedName>
        <fullName evidence="3">Conserved uncharacterized protein</fullName>
    </submittedName>
</protein>
<dbReference type="Proteomes" id="UP000001351">
    <property type="component" value="Chromosome"/>
</dbReference>
<sequence>MSTRRHWQGGWVFLACLLMASGCATVSPRFSQEVQASFVRDDMRKLTTRSLDMYYPEPLRPVALRIAARVEACVDRLRELTRSKRPRDKLLIYLTSAGFNNAYVVPDLASVPQQMVMPAHMSLELFNFMDLGASELGDVGCHEAVHYVQMQQVEGFWYGVNLTTGGIFQPNIFTESWFLEGLATYYEGHFDRETGRPHSPIWRGWFDAVAQARGGNLNPGHLSPENRQMDPFGGNYLTGSHFVAWLARTYGEQKLWELVQEQGSSWLSPFGVTLRFRHVYGKTLGGLFDDFSASVKKNLVPRERPASQVLQVPDVGYFSRMASSPRDGATAVIQVGRTETPHLTVYERDGRVRFSRRLTLLLPGRKWISSDPSAMSGLSFTQEGALLYLVAADIDSQGAYLSRLWRVDARTGEVLRTWDLQEGMGGGVTPDGTGYVFVDVRGDTANLARLNLESGQTEPLTRFEGHLSLGPPAVSPDGHRVVFPMRGPQGWDLALREPAGDVRWLTRDGLFNYSPQWVDADQVLFLREHEGRLQAHTLRLSTGEIVRITDAPHLVMDAQPVGNGQVAFLNRDGYNFTLDRAPLAPIDATAPPVLAALLPVPSAPPLAVAEASAEETPPAEAPSAEAAPSPEAPSAEAPVSLPPVPPEEPPAPLPSDEAGPPATFPLAEPPPAPGKEIEVLSDKPYPSLDGLLVPELRIPVVLLYQDVDTEDLRISGLLSIAGQDRLGFHSYAFNTAFDSGNSTPSLTFSYGNALLAPWYLLTGIGYAQTEEEQKFQDETFTLRQKELQAIVSVSRSFWTTPVSLGFIGLRRRFQYVGVPSSSVLTTLFGPSLATAYFAGEGTSYGGTQRGLGLSLSGAVYPKSFGSDTTMGDLRVEADAYLGGLPWIGQDNLTLSVAGRFLPGAPRELLEVGGLAVGNTLYRSGETGGQGPGIPLQYQPGLSFSEYLRGYEDYTLTARHAVIGNAQYRYRVIIDHGWTSLLYLFPSLFISQVELEGFGSWARTDWKDNFRAAGGAARLRLTLGQTVPVSLYYQYAHRFDAGRQPLHFVGLGF</sequence>
<keyword evidence="2" id="KW-0732">Signal</keyword>
<dbReference type="SUPFAM" id="SSF82171">
    <property type="entry name" value="DPP6 N-terminal domain-like"/>
    <property type="match status" value="1"/>
</dbReference>
<reference evidence="3 4" key="1">
    <citation type="journal article" date="2011" name="Mol. Biol. Evol.">
        <title>Comparative genomic analysis of fruiting body formation in Myxococcales.</title>
        <authorList>
            <person name="Huntley S."/>
            <person name="Hamann N."/>
            <person name="Wegener-Feldbrugge S."/>
            <person name="Treuner-Lange A."/>
            <person name="Kube M."/>
            <person name="Reinhardt R."/>
            <person name="Klages S."/>
            <person name="Muller R."/>
            <person name="Ronning C.M."/>
            <person name="Nierman W.C."/>
            <person name="Sogaard-Andersen L."/>
        </authorList>
    </citation>
    <scope>NUCLEOTIDE SEQUENCE [LARGE SCALE GENOMIC DNA]</scope>
    <source>
        <strain evidence="3 4">DW4/3-1</strain>
    </source>
</reference>
<feature type="region of interest" description="Disordered" evidence="1">
    <location>
        <begin position="608"/>
        <end position="681"/>
    </location>
</feature>
<gene>
    <name evidence="3" type="ordered locus">STAUR_4651</name>
</gene>
<name>E3FYW8_STIAD</name>
<dbReference type="OrthoDB" id="5476541at2"/>
<feature type="compositionally biased region" description="Low complexity" evidence="1">
    <location>
        <begin position="654"/>
        <end position="666"/>
    </location>
</feature>
<dbReference type="EMBL" id="CP002271">
    <property type="protein sequence ID" value="ADO72431.1"/>
    <property type="molecule type" value="Genomic_DNA"/>
</dbReference>
<evidence type="ECO:0000256" key="2">
    <source>
        <dbReference type="SAM" id="SignalP"/>
    </source>
</evidence>
<dbReference type="Gene3D" id="2.120.10.30">
    <property type="entry name" value="TolB, C-terminal domain"/>
    <property type="match status" value="1"/>
</dbReference>
<dbReference type="KEGG" id="sur:STAUR_4651"/>
<feature type="chain" id="PRO_5003169826" evidence="2">
    <location>
        <begin position="27"/>
        <end position="1052"/>
    </location>
</feature>
<dbReference type="eggNOG" id="COG0823">
    <property type="taxonomic scope" value="Bacteria"/>
</dbReference>
<dbReference type="HOGENOM" id="CLU_289167_0_0_7"/>
<evidence type="ECO:0000313" key="4">
    <source>
        <dbReference type="Proteomes" id="UP000001351"/>
    </source>
</evidence>
<feature type="compositionally biased region" description="Pro residues" evidence="1">
    <location>
        <begin position="640"/>
        <end position="653"/>
    </location>
</feature>
<evidence type="ECO:0000256" key="1">
    <source>
        <dbReference type="SAM" id="MobiDB-lite"/>
    </source>
</evidence>
<accession>E3FYW8</accession>
<dbReference type="RefSeq" id="WP_013376371.1">
    <property type="nucleotide sequence ID" value="NC_014623.1"/>
</dbReference>
<proteinExistence type="predicted"/>
<dbReference type="AlphaFoldDB" id="E3FYW8"/>
<feature type="signal peptide" evidence="2">
    <location>
        <begin position="1"/>
        <end position="26"/>
    </location>
</feature>
<feature type="compositionally biased region" description="Low complexity" evidence="1">
    <location>
        <begin position="608"/>
        <end position="639"/>
    </location>
</feature>
<dbReference type="STRING" id="378806.STAUR_4651"/>
<evidence type="ECO:0000313" key="3">
    <source>
        <dbReference type="EMBL" id="ADO72431.1"/>
    </source>
</evidence>
<keyword evidence="4" id="KW-1185">Reference proteome</keyword>
<dbReference type="PROSITE" id="PS51257">
    <property type="entry name" value="PROKAR_LIPOPROTEIN"/>
    <property type="match status" value="1"/>
</dbReference>
<organism evidence="3 4">
    <name type="scientific">Stigmatella aurantiaca (strain DW4/3-1)</name>
    <dbReference type="NCBI Taxonomy" id="378806"/>
    <lineage>
        <taxon>Bacteria</taxon>
        <taxon>Pseudomonadati</taxon>
        <taxon>Myxococcota</taxon>
        <taxon>Myxococcia</taxon>
        <taxon>Myxococcales</taxon>
        <taxon>Cystobacterineae</taxon>
        <taxon>Archangiaceae</taxon>
        <taxon>Stigmatella</taxon>
    </lineage>
</organism>